<evidence type="ECO:0000256" key="3">
    <source>
        <dbReference type="RuleBase" id="RU004514"/>
    </source>
</evidence>
<evidence type="ECO:0000256" key="2">
    <source>
        <dbReference type="HAMAP-Rule" id="MF_02087"/>
    </source>
</evidence>
<dbReference type="CDD" id="cd06824">
    <property type="entry name" value="PLPDE_III_Yggs_like"/>
    <property type="match status" value="1"/>
</dbReference>
<name>A0ABY4E9I6_VITST</name>
<dbReference type="Gene3D" id="3.20.20.10">
    <property type="entry name" value="Alanine racemase"/>
    <property type="match status" value="1"/>
</dbReference>
<comment type="function">
    <text evidence="2">Pyridoxal 5'-phosphate (PLP)-binding protein, which is involved in PLP homeostasis.</text>
</comment>
<keyword evidence="1 2" id="KW-0663">Pyridoxal phosphate</keyword>
<dbReference type="PANTHER" id="PTHR10146">
    <property type="entry name" value="PROLINE SYNTHETASE CO-TRANSCRIBED BACTERIAL HOMOLOG PROTEIN"/>
    <property type="match status" value="1"/>
</dbReference>
<dbReference type="InterPro" id="IPR011078">
    <property type="entry name" value="PyrdxlP_homeostasis"/>
</dbReference>
<feature type="modified residue" description="N6-(pyridoxal phosphate)lysine" evidence="2">
    <location>
        <position position="38"/>
    </location>
</feature>
<dbReference type="Proteomes" id="UP000832034">
    <property type="component" value="Chromosome"/>
</dbReference>
<dbReference type="EMBL" id="CP091512">
    <property type="protein sequence ID" value="UOO92425.1"/>
    <property type="molecule type" value="Genomic_DNA"/>
</dbReference>
<evidence type="ECO:0000256" key="1">
    <source>
        <dbReference type="ARBA" id="ARBA00022898"/>
    </source>
</evidence>
<protein>
    <recommendedName>
        <fullName evidence="2">Pyridoxal phosphate homeostasis protein</fullName>
        <shortName evidence="2">PLP homeostasis protein</shortName>
    </recommendedName>
</protein>
<dbReference type="InterPro" id="IPR029066">
    <property type="entry name" value="PLP-binding_barrel"/>
</dbReference>
<dbReference type="PANTHER" id="PTHR10146:SF14">
    <property type="entry name" value="PYRIDOXAL PHOSPHATE HOMEOSTASIS PROTEIN"/>
    <property type="match status" value="1"/>
</dbReference>
<gene>
    <name evidence="5" type="ORF">LVJ81_12605</name>
</gene>
<keyword evidence="6" id="KW-1185">Reference proteome</keyword>
<reference evidence="5" key="1">
    <citation type="submission" date="2021-12" db="EMBL/GenBank/DDBJ databases">
        <authorList>
            <person name="Veyrier F.J."/>
        </authorList>
    </citation>
    <scope>NUCLEOTIDE SEQUENCE</scope>
    <source>
        <strain evidence="5">SAG 1488-6</strain>
    </source>
</reference>
<evidence type="ECO:0000259" key="4">
    <source>
        <dbReference type="Pfam" id="PF01168"/>
    </source>
</evidence>
<dbReference type="NCBIfam" id="TIGR00044">
    <property type="entry name" value="YggS family pyridoxal phosphate-dependent enzyme"/>
    <property type="match status" value="1"/>
</dbReference>
<accession>A0ABY4E9I6</accession>
<dbReference type="RefSeq" id="WP_040755811.1">
    <property type="nucleotide sequence ID" value="NZ_CP091512.1"/>
</dbReference>
<dbReference type="PIRSF" id="PIRSF004848">
    <property type="entry name" value="YBL036c_PLPDEIII"/>
    <property type="match status" value="1"/>
</dbReference>
<organism evidence="5 6">
    <name type="scientific">Vitreoscilla stercoraria</name>
    <dbReference type="NCBI Taxonomy" id="61"/>
    <lineage>
        <taxon>Bacteria</taxon>
        <taxon>Pseudomonadati</taxon>
        <taxon>Pseudomonadota</taxon>
        <taxon>Betaproteobacteria</taxon>
        <taxon>Neisseriales</taxon>
        <taxon>Neisseriaceae</taxon>
        <taxon>Vitreoscilla</taxon>
    </lineage>
</organism>
<feature type="domain" description="Alanine racemase N-terminal" evidence="4">
    <location>
        <begin position="16"/>
        <end position="228"/>
    </location>
</feature>
<dbReference type="HAMAP" id="MF_02087">
    <property type="entry name" value="PLP_homeostasis"/>
    <property type="match status" value="1"/>
</dbReference>
<dbReference type="InterPro" id="IPR001608">
    <property type="entry name" value="Ala_racemase_N"/>
</dbReference>
<reference evidence="5" key="2">
    <citation type="journal article" date="2022" name="Res Sq">
        <title>Evolution of multicellular longitudinally dividing oral cavity symbionts (Neisseriaceae).</title>
        <authorList>
            <person name="Nyongesa S."/>
            <person name="Weber P."/>
            <person name="Bernet E."/>
            <person name="Pullido F."/>
            <person name="Nieckarz M."/>
            <person name="Delaby M."/>
            <person name="Nieves C."/>
            <person name="Viehboeck T."/>
            <person name="Krause N."/>
            <person name="Rivera-Millot A."/>
            <person name="Nakamura A."/>
            <person name="Vischer N."/>
            <person name="VanNieuwenhze M."/>
            <person name="Brun Y."/>
            <person name="Cava F."/>
            <person name="Bulgheresi S."/>
            <person name="Veyrier F."/>
        </authorList>
    </citation>
    <scope>NUCLEOTIDE SEQUENCE</scope>
    <source>
        <strain evidence="5">SAG 1488-6</strain>
    </source>
</reference>
<evidence type="ECO:0000313" key="6">
    <source>
        <dbReference type="Proteomes" id="UP000832034"/>
    </source>
</evidence>
<evidence type="ECO:0000313" key="5">
    <source>
        <dbReference type="EMBL" id="UOO92425.1"/>
    </source>
</evidence>
<dbReference type="SUPFAM" id="SSF51419">
    <property type="entry name" value="PLP-binding barrel"/>
    <property type="match status" value="1"/>
</dbReference>
<proteinExistence type="inferred from homology"/>
<comment type="similarity">
    <text evidence="2 3">Belongs to the pyridoxal phosphate-binding protein YggS/PROSC family.</text>
</comment>
<dbReference type="Pfam" id="PF01168">
    <property type="entry name" value="Ala_racemase_N"/>
    <property type="match status" value="1"/>
</dbReference>
<sequence length="232" mass="25747">MNQNSLIQNYQSVINKVKQLSQQHRQSDSAVNLIAVSKTFPSADIRTLYEQGQRHFGENYIQEWTQKTIELADLDIEWHIIGQIQSNKSRIVAEKAAWVHTVDREKIAKRLSEQRPVNLPPLNVCIEVNTSGSDAKHGVNPSDVLALAQTIVTLPQLRLRGLMCVPSHMDDVVKLEQELALMQTLLQQLQAAGLAVDVLSMGMSADMEAAIAAGSTHVRIGSAIFGHRHYPA</sequence>